<dbReference type="PANTHER" id="PTHR35177">
    <property type="entry name" value="HYDROGENASE MATURATION FACTOR HYBG"/>
    <property type="match status" value="1"/>
</dbReference>
<proteinExistence type="inferred from homology"/>
<dbReference type="PANTHER" id="PTHR35177:SF2">
    <property type="entry name" value="HYDROGENASE MATURATION FACTOR HYBG"/>
    <property type="match status" value="1"/>
</dbReference>
<protein>
    <submittedName>
        <fullName evidence="2">Hydrogenase maturation protein HypC</fullName>
    </submittedName>
</protein>
<dbReference type="Gene3D" id="2.30.30.140">
    <property type="match status" value="1"/>
</dbReference>
<evidence type="ECO:0000313" key="2">
    <source>
        <dbReference type="EMBL" id="SFB21227.1"/>
    </source>
</evidence>
<dbReference type="GO" id="GO:0051604">
    <property type="term" value="P:protein maturation"/>
    <property type="evidence" value="ECO:0007669"/>
    <property type="project" value="TreeGrafter"/>
</dbReference>
<dbReference type="PRINTS" id="PR00445">
    <property type="entry name" value="HUPFHYPC"/>
</dbReference>
<dbReference type="GO" id="GO:1902670">
    <property type="term" value="F:carbon dioxide binding"/>
    <property type="evidence" value="ECO:0007669"/>
    <property type="project" value="TreeGrafter"/>
</dbReference>
<organism evidence="2 3">
    <name type="scientific">Acetitomaculum ruminis DSM 5522</name>
    <dbReference type="NCBI Taxonomy" id="1120918"/>
    <lineage>
        <taxon>Bacteria</taxon>
        <taxon>Bacillati</taxon>
        <taxon>Bacillota</taxon>
        <taxon>Clostridia</taxon>
        <taxon>Lachnospirales</taxon>
        <taxon>Lachnospiraceae</taxon>
        <taxon>Acetitomaculum</taxon>
    </lineage>
</organism>
<dbReference type="EMBL" id="FOJY01000013">
    <property type="protein sequence ID" value="SFB21227.1"/>
    <property type="molecule type" value="Genomic_DNA"/>
</dbReference>
<dbReference type="Proteomes" id="UP000198838">
    <property type="component" value="Unassembled WGS sequence"/>
</dbReference>
<dbReference type="Pfam" id="PF01455">
    <property type="entry name" value="HupF_HypC"/>
    <property type="match status" value="1"/>
</dbReference>
<dbReference type="OrthoDB" id="9806017at2"/>
<dbReference type="PROSITE" id="PS01097">
    <property type="entry name" value="HUPF_HYPC"/>
    <property type="match status" value="1"/>
</dbReference>
<comment type="similarity">
    <text evidence="1">Belongs to the HupF/HypC family.</text>
</comment>
<dbReference type="GO" id="GO:0005506">
    <property type="term" value="F:iron ion binding"/>
    <property type="evidence" value="ECO:0007669"/>
    <property type="project" value="TreeGrafter"/>
</dbReference>
<dbReference type="STRING" id="1120918.SAMN05216249_11356"/>
<dbReference type="AlphaFoldDB" id="A0A1I0Z7A5"/>
<evidence type="ECO:0000313" key="3">
    <source>
        <dbReference type="Proteomes" id="UP000198838"/>
    </source>
</evidence>
<dbReference type="SUPFAM" id="SSF159127">
    <property type="entry name" value="HupF/HypC-like"/>
    <property type="match status" value="1"/>
</dbReference>
<dbReference type="InterPro" id="IPR001109">
    <property type="entry name" value="Hydrogenase_HupF/HypC"/>
</dbReference>
<sequence>MCVGLPGKVEKIKDGMAIIDAYGAKRQVSAELLEDLMPGDYVMVHAGVAIAKITSDDDEELDELFKDEK</sequence>
<gene>
    <name evidence="2" type="ORF">SAMN05216249_11356</name>
</gene>
<accession>A0A1I0Z7A5</accession>
<reference evidence="2 3" key="1">
    <citation type="submission" date="2016-10" db="EMBL/GenBank/DDBJ databases">
        <authorList>
            <person name="de Groot N.N."/>
        </authorList>
    </citation>
    <scope>NUCLEOTIDE SEQUENCE [LARGE SCALE GENOMIC DNA]</scope>
    <source>
        <strain evidence="2 3">DSM 5522</strain>
    </source>
</reference>
<dbReference type="InterPro" id="IPR019812">
    <property type="entry name" value="Hydgase_assmbl_chp_CS"/>
</dbReference>
<keyword evidence="3" id="KW-1185">Reference proteome</keyword>
<name>A0A1I0Z7A5_9FIRM</name>
<dbReference type="NCBIfam" id="TIGR00074">
    <property type="entry name" value="hypC_hupF"/>
    <property type="match status" value="1"/>
</dbReference>
<evidence type="ECO:0000256" key="1">
    <source>
        <dbReference type="ARBA" id="ARBA00006018"/>
    </source>
</evidence>
<dbReference type="RefSeq" id="WP_092873042.1">
    <property type="nucleotide sequence ID" value="NZ_FOJY01000013.1"/>
</dbReference>